<evidence type="ECO:0000313" key="2">
    <source>
        <dbReference type="Proteomes" id="UP000245626"/>
    </source>
</evidence>
<keyword evidence="2" id="KW-1185">Reference proteome</keyword>
<dbReference type="EMBL" id="KZ819892">
    <property type="protein sequence ID" value="PWN50843.1"/>
    <property type="molecule type" value="Genomic_DNA"/>
</dbReference>
<reference evidence="1 2" key="1">
    <citation type="journal article" date="2018" name="Mol. Biol. Evol.">
        <title>Broad Genomic Sampling Reveals a Smut Pathogenic Ancestry of the Fungal Clade Ustilaginomycotina.</title>
        <authorList>
            <person name="Kijpornyongpan T."/>
            <person name="Mondo S.J."/>
            <person name="Barry K."/>
            <person name="Sandor L."/>
            <person name="Lee J."/>
            <person name="Lipzen A."/>
            <person name="Pangilinan J."/>
            <person name="LaButti K."/>
            <person name="Hainaut M."/>
            <person name="Henrissat B."/>
            <person name="Grigoriev I.V."/>
            <person name="Spatafora J.W."/>
            <person name="Aime M.C."/>
        </authorList>
    </citation>
    <scope>NUCLEOTIDE SEQUENCE [LARGE SCALE GENOMIC DNA]</scope>
    <source>
        <strain evidence="1 2">SA 807</strain>
    </source>
</reference>
<sequence>MSPVPDSPSPATAEGSLQVPAAETSSQTLRRQPSASRITVSTKKSQLASTDPHQPQETVDHKLSSPHPDGQVVVKETSPVGDAPSLKANAHPTRPSKRRAARRGRRALAIESEGEESDQDSDVSSDSSQTGSTIDFSDSPSEDDDDEDDDDDDEEEEDQDEEGEEEEEEEEEGASESEKEGGEGGRVDAQSAKDGSSLAIVAEARVRQEWSEMADEELMTAPLAQVLSEVAASKPLSKRQRAKAKAKARAAENGGAKPSPDSEEKVALAQNASLDDSVNSLRDGSVRGRGGRGGRGARGGPHPTARAAIAYREKLENDPSFTPRVGQFWGHDERLVDRDLRSLSGWWRGRGGAARGSVARAGPFPSDRPAHRGGRGGLRGTQIMQRGGGGWEGGRGRGGIMPSIGRGGMAATQPPARKSKLAGWSDDESEVDDDAITGRAVKKVPSGARPIVPFYIQQQQLKQQQRGEQREQMEGVPTAPRALLAAEKEAADVKEAKAEALRQRQEPPHQDRDHSGRQGGEEGMDAGSSGPEVRKQEDQPRADWEGLDKVGEWQASLSANQVSPHLPAPDPDSAASISLSSDNNHNQSNGAGSGKVSDAVAKVPSSSPLSTSSPTPALSLQENGPSTQASTVKLGGGGFGRSEGPGDGRWAHDGYENLRRAEEAGAARGRGATPRGFVRGARGGLRGRGRGTAWPARGRGGLANAQAGKPRQPVVVGAPPEADGKVEAKEDMAMTQVSSSETVPDVGIPVKVNLPKATKKSDVEVVSEVSVEGKTDRVEGNAADEVNVTSEDHATQVARIPGAQLMSASASASAASSSSQLAPAIDHTPSQPVFVPPPPHMLAYPQIPMAPGTPTPPPPPVGPSMVYPPPPQSLPPGFAIDGSGTVYDLSGTQPLAVAFYPPAAPPTMGLPPQGLGRHQGYMPPPHMQPHHQSLLAQQQGRALNGSSGARSKGPAASAAVVAAREKSGDAGRKTHSRLSSTIPSSAVKAPAFRPGGAANIKVDLHPTAAPLANHPMVNAPQQPEQHVHPHHHHHPQPHHNQHLGEYGMENPYAYANVYESGGAIYYNTPTPPGYGYAAGYEHHMAHQQVQHHAHYASLPGTPSDEALHTPLAEPSTTSASRDGPNSAFGPAVLASQPGYPHHAYGAPTVYDHTMAFYPSSGSAEEAELFTSQHLQGVDYV</sequence>
<proteinExistence type="predicted"/>
<organism evidence="1 2">
    <name type="scientific">Violaceomyces palustris</name>
    <dbReference type="NCBI Taxonomy" id="1673888"/>
    <lineage>
        <taxon>Eukaryota</taxon>
        <taxon>Fungi</taxon>
        <taxon>Dikarya</taxon>
        <taxon>Basidiomycota</taxon>
        <taxon>Ustilaginomycotina</taxon>
        <taxon>Ustilaginomycetes</taxon>
        <taxon>Violaceomycetales</taxon>
        <taxon>Violaceomycetaceae</taxon>
        <taxon>Violaceomyces</taxon>
    </lineage>
</organism>
<protein>
    <submittedName>
        <fullName evidence="1">Uncharacterized protein</fullName>
    </submittedName>
</protein>
<accession>A0ACD0NY82</accession>
<evidence type="ECO:0000313" key="1">
    <source>
        <dbReference type="EMBL" id="PWN50843.1"/>
    </source>
</evidence>
<gene>
    <name evidence="1" type="ORF">IE53DRAFT_76748</name>
</gene>
<dbReference type="Proteomes" id="UP000245626">
    <property type="component" value="Unassembled WGS sequence"/>
</dbReference>
<name>A0ACD0NY82_9BASI</name>